<dbReference type="PANTHER" id="PTHR37305:SF1">
    <property type="entry name" value="MEMBRANE PROTEIN"/>
    <property type="match status" value="1"/>
</dbReference>
<dbReference type="Proteomes" id="UP000051955">
    <property type="component" value="Unassembled WGS sequence"/>
</dbReference>
<keyword evidence="3" id="KW-1185">Reference proteome</keyword>
<evidence type="ECO:0000313" key="3">
    <source>
        <dbReference type="Proteomes" id="UP000051955"/>
    </source>
</evidence>
<evidence type="ECO:0000256" key="1">
    <source>
        <dbReference type="SAM" id="Phobius"/>
    </source>
</evidence>
<keyword evidence="1" id="KW-0472">Membrane</keyword>
<dbReference type="EMBL" id="AZDV01000028">
    <property type="protein sequence ID" value="KRK93905.1"/>
    <property type="molecule type" value="Genomic_DNA"/>
</dbReference>
<dbReference type="AlphaFoldDB" id="A0A0R1LMC6"/>
<evidence type="ECO:0000313" key="2">
    <source>
        <dbReference type="EMBL" id="KRK93905.1"/>
    </source>
</evidence>
<dbReference type="OrthoDB" id="2295852at2"/>
<feature type="transmembrane region" description="Helical" evidence="1">
    <location>
        <begin position="175"/>
        <end position="196"/>
    </location>
</feature>
<feature type="transmembrane region" description="Helical" evidence="1">
    <location>
        <begin position="20"/>
        <end position="43"/>
    </location>
</feature>
<dbReference type="Pfam" id="PF12679">
    <property type="entry name" value="ABC2_membrane_2"/>
    <property type="match status" value="1"/>
</dbReference>
<name>A0A0R1LMC6_9LACO</name>
<dbReference type="GO" id="GO:0140359">
    <property type="term" value="F:ABC-type transporter activity"/>
    <property type="evidence" value="ECO:0007669"/>
    <property type="project" value="InterPro"/>
</dbReference>
<feature type="transmembrane region" description="Helical" evidence="1">
    <location>
        <begin position="49"/>
        <end position="72"/>
    </location>
</feature>
<feature type="transmembrane region" description="Helical" evidence="1">
    <location>
        <begin position="99"/>
        <end position="119"/>
    </location>
</feature>
<dbReference type="PATRIC" id="fig|1423715.3.peg.1266"/>
<feature type="transmembrane region" description="Helical" evidence="1">
    <location>
        <begin position="236"/>
        <end position="254"/>
    </location>
</feature>
<sequence length="259" mass="29501">MMKNLYRQEMFKLLKRRGTWWGLGFLVLQNIGFAWLGVVYHTHTLAKEFWVAGFASPAFIVFMMIAACAGSISSEFEYNTMKNVITQAYSRSAVLVSKWLAMLTYSLMLYGLVGGLTFANHIVWPDYRFALTATLPGSQQALWQDWLTATSANFVTLWLLLSVVFLVAAMLKKGLVATLCGIVGYFALGVISRLMFQLIDKWEPLKWNPINFLNYSVQVTMPLLTKLTHLTNTQMFWGNLGYIGLFMLLGLYFFSQKEV</sequence>
<keyword evidence="1" id="KW-0812">Transmembrane</keyword>
<gene>
    <name evidence="2" type="ORF">FD25_GL001232</name>
</gene>
<accession>A0A0R1LMC6</accession>
<dbReference type="STRING" id="1423715.FD25_GL001232"/>
<keyword evidence="1" id="KW-1133">Transmembrane helix</keyword>
<feature type="transmembrane region" description="Helical" evidence="1">
    <location>
        <begin position="146"/>
        <end position="168"/>
    </location>
</feature>
<dbReference type="PANTHER" id="PTHR37305">
    <property type="entry name" value="INTEGRAL MEMBRANE PROTEIN-RELATED"/>
    <property type="match status" value="1"/>
</dbReference>
<dbReference type="GO" id="GO:0005886">
    <property type="term" value="C:plasma membrane"/>
    <property type="evidence" value="ECO:0007669"/>
    <property type="project" value="UniProtKB-SubCell"/>
</dbReference>
<reference evidence="2 3" key="1">
    <citation type="journal article" date="2015" name="Genome Announc.">
        <title>Expanding the biotechnology potential of lactobacilli through comparative genomics of 213 strains and associated genera.</title>
        <authorList>
            <person name="Sun Z."/>
            <person name="Harris H.M."/>
            <person name="McCann A."/>
            <person name="Guo C."/>
            <person name="Argimon S."/>
            <person name="Zhang W."/>
            <person name="Yang X."/>
            <person name="Jeffery I.B."/>
            <person name="Cooney J.C."/>
            <person name="Kagawa T.F."/>
            <person name="Liu W."/>
            <person name="Song Y."/>
            <person name="Salvetti E."/>
            <person name="Wrobel A."/>
            <person name="Rasinkangas P."/>
            <person name="Parkhill J."/>
            <person name="Rea M.C."/>
            <person name="O'Sullivan O."/>
            <person name="Ritari J."/>
            <person name="Douillard F.P."/>
            <person name="Paul Ross R."/>
            <person name="Yang R."/>
            <person name="Briner A.E."/>
            <person name="Felis G.E."/>
            <person name="de Vos W.M."/>
            <person name="Barrangou R."/>
            <person name="Klaenhammer T.R."/>
            <person name="Caufield P.W."/>
            <person name="Cui Y."/>
            <person name="Zhang H."/>
            <person name="O'Toole P.W."/>
        </authorList>
    </citation>
    <scope>NUCLEOTIDE SEQUENCE [LARGE SCALE GENOMIC DNA]</scope>
    <source>
        <strain evidence="2 3">DSM 19394</strain>
    </source>
</reference>
<organism evidence="2 3">
    <name type="scientific">Levilactobacillus acidifarinae DSM 19394 = JCM 15949</name>
    <dbReference type="NCBI Taxonomy" id="1423715"/>
    <lineage>
        <taxon>Bacteria</taxon>
        <taxon>Bacillati</taxon>
        <taxon>Bacillota</taxon>
        <taxon>Bacilli</taxon>
        <taxon>Lactobacillales</taxon>
        <taxon>Lactobacillaceae</taxon>
        <taxon>Levilactobacillus</taxon>
    </lineage>
</organism>
<comment type="caution">
    <text evidence="2">The sequence shown here is derived from an EMBL/GenBank/DDBJ whole genome shotgun (WGS) entry which is preliminary data.</text>
</comment>
<proteinExistence type="predicted"/>
<protein>
    <submittedName>
        <fullName evidence="2">ABC superfamily ATP binding cassette transporter, membrane protein</fullName>
    </submittedName>
</protein>